<evidence type="ECO:0000313" key="2">
    <source>
        <dbReference type="Proteomes" id="UP000027265"/>
    </source>
</evidence>
<accession>A0A067PGU8</accession>
<dbReference type="EMBL" id="KL197730">
    <property type="protein sequence ID" value="KDQ54143.1"/>
    <property type="molecule type" value="Genomic_DNA"/>
</dbReference>
<organism evidence="1 2">
    <name type="scientific">Jaapia argillacea MUCL 33604</name>
    <dbReference type="NCBI Taxonomy" id="933084"/>
    <lineage>
        <taxon>Eukaryota</taxon>
        <taxon>Fungi</taxon>
        <taxon>Dikarya</taxon>
        <taxon>Basidiomycota</taxon>
        <taxon>Agaricomycotina</taxon>
        <taxon>Agaricomycetes</taxon>
        <taxon>Agaricomycetidae</taxon>
        <taxon>Jaapiales</taxon>
        <taxon>Jaapiaceae</taxon>
        <taxon>Jaapia</taxon>
    </lineage>
</organism>
<dbReference type="HOGENOM" id="CLU_154976_0_0_1"/>
<dbReference type="InParanoid" id="A0A067PGU8"/>
<proteinExistence type="predicted"/>
<feature type="non-terminal residue" evidence="1">
    <location>
        <position position="1"/>
    </location>
</feature>
<dbReference type="OrthoDB" id="2535938at2759"/>
<dbReference type="Proteomes" id="UP000027265">
    <property type="component" value="Unassembled WGS sequence"/>
</dbReference>
<protein>
    <submittedName>
        <fullName evidence="1">Uncharacterized protein</fullName>
    </submittedName>
</protein>
<dbReference type="Gene3D" id="3.60.130.30">
    <property type="match status" value="1"/>
</dbReference>
<dbReference type="AlphaFoldDB" id="A0A067PGU8"/>
<gene>
    <name evidence="1" type="ORF">JAAARDRAFT_95779</name>
</gene>
<name>A0A067PGU8_9AGAM</name>
<feature type="non-terminal residue" evidence="1">
    <location>
        <position position="97"/>
    </location>
</feature>
<dbReference type="STRING" id="933084.A0A067PGU8"/>
<sequence>IQRFFPEDFKQLSEYCELLPLDDMSPVHPMSSLVLNLDVATNGHRDGKDVGVCVVVAWGRCKRGELCVKEIGVVIRTCLVASVIFCSDFLTHFNLHF</sequence>
<keyword evidence="2" id="KW-1185">Reference proteome</keyword>
<reference evidence="2" key="1">
    <citation type="journal article" date="2014" name="Proc. Natl. Acad. Sci. U.S.A.">
        <title>Extensive sampling of basidiomycete genomes demonstrates inadequacy of the white-rot/brown-rot paradigm for wood decay fungi.</title>
        <authorList>
            <person name="Riley R."/>
            <person name="Salamov A.A."/>
            <person name="Brown D.W."/>
            <person name="Nagy L.G."/>
            <person name="Floudas D."/>
            <person name="Held B.W."/>
            <person name="Levasseur A."/>
            <person name="Lombard V."/>
            <person name="Morin E."/>
            <person name="Otillar R."/>
            <person name="Lindquist E.A."/>
            <person name="Sun H."/>
            <person name="LaButti K.M."/>
            <person name="Schmutz J."/>
            <person name="Jabbour D."/>
            <person name="Luo H."/>
            <person name="Baker S.E."/>
            <person name="Pisabarro A.G."/>
            <person name="Walton J.D."/>
            <person name="Blanchette R.A."/>
            <person name="Henrissat B."/>
            <person name="Martin F."/>
            <person name="Cullen D."/>
            <person name="Hibbett D.S."/>
            <person name="Grigoriev I.V."/>
        </authorList>
    </citation>
    <scope>NUCLEOTIDE SEQUENCE [LARGE SCALE GENOMIC DNA]</scope>
    <source>
        <strain evidence="2">MUCL 33604</strain>
    </source>
</reference>
<evidence type="ECO:0000313" key="1">
    <source>
        <dbReference type="EMBL" id="KDQ54143.1"/>
    </source>
</evidence>